<evidence type="ECO:0000256" key="5">
    <source>
        <dbReference type="ARBA" id="ARBA00022989"/>
    </source>
</evidence>
<keyword evidence="5 7" id="KW-1133">Transmembrane helix</keyword>
<evidence type="ECO:0000256" key="3">
    <source>
        <dbReference type="ARBA" id="ARBA00022475"/>
    </source>
</evidence>
<dbReference type="EMBL" id="JAFBDQ010000008">
    <property type="protein sequence ID" value="MBM7556958.1"/>
    <property type="molecule type" value="Genomic_DNA"/>
</dbReference>
<comment type="similarity">
    <text evidence="7">Belongs to the binding-protein-dependent transport system permease family.</text>
</comment>
<name>A0A939BPK0_9FIRM</name>
<feature type="transmembrane region" description="Helical" evidence="7">
    <location>
        <begin position="245"/>
        <end position="265"/>
    </location>
</feature>
<dbReference type="InterPro" id="IPR035906">
    <property type="entry name" value="MetI-like_sf"/>
</dbReference>
<feature type="domain" description="ABC transmembrane type-1" evidence="8">
    <location>
        <begin position="77"/>
        <end position="266"/>
    </location>
</feature>
<dbReference type="SUPFAM" id="SSF161098">
    <property type="entry name" value="MetI-like"/>
    <property type="match status" value="1"/>
</dbReference>
<gene>
    <name evidence="9" type="ORF">JOC47_001812</name>
</gene>
<evidence type="ECO:0000259" key="8">
    <source>
        <dbReference type="PROSITE" id="PS50928"/>
    </source>
</evidence>
<dbReference type="PANTHER" id="PTHR43744:SF12">
    <property type="entry name" value="ABC TRANSPORTER PERMEASE PROTEIN MG189-RELATED"/>
    <property type="match status" value="1"/>
</dbReference>
<evidence type="ECO:0000256" key="7">
    <source>
        <dbReference type="RuleBase" id="RU363032"/>
    </source>
</evidence>
<keyword evidence="3" id="KW-1003">Cell membrane</keyword>
<keyword evidence="4 7" id="KW-0812">Transmembrane</keyword>
<reference evidence="9" key="1">
    <citation type="submission" date="2021-01" db="EMBL/GenBank/DDBJ databases">
        <title>Genomic Encyclopedia of Type Strains, Phase IV (KMG-IV): sequencing the most valuable type-strain genomes for metagenomic binning, comparative biology and taxonomic classification.</title>
        <authorList>
            <person name="Goeker M."/>
        </authorList>
    </citation>
    <scope>NUCLEOTIDE SEQUENCE</scope>
    <source>
        <strain evidence="9">DSM 23230</strain>
    </source>
</reference>
<feature type="transmembrane region" description="Helical" evidence="7">
    <location>
        <begin position="16"/>
        <end position="35"/>
    </location>
</feature>
<dbReference type="Gene3D" id="1.10.3720.10">
    <property type="entry name" value="MetI-like"/>
    <property type="match status" value="1"/>
</dbReference>
<dbReference type="InterPro" id="IPR000515">
    <property type="entry name" value="MetI-like"/>
</dbReference>
<dbReference type="GO" id="GO:0055085">
    <property type="term" value="P:transmembrane transport"/>
    <property type="evidence" value="ECO:0007669"/>
    <property type="project" value="InterPro"/>
</dbReference>
<accession>A0A939BPK0</accession>
<dbReference type="AlphaFoldDB" id="A0A939BPK0"/>
<evidence type="ECO:0000256" key="1">
    <source>
        <dbReference type="ARBA" id="ARBA00004651"/>
    </source>
</evidence>
<keyword evidence="10" id="KW-1185">Reference proteome</keyword>
<dbReference type="PANTHER" id="PTHR43744">
    <property type="entry name" value="ABC TRANSPORTER PERMEASE PROTEIN MG189-RELATED-RELATED"/>
    <property type="match status" value="1"/>
</dbReference>
<organism evidence="9 10">
    <name type="scientific">Halanaerobacter jeridensis</name>
    <dbReference type="NCBI Taxonomy" id="706427"/>
    <lineage>
        <taxon>Bacteria</taxon>
        <taxon>Bacillati</taxon>
        <taxon>Bacillota</taxon>
        <taxon>Clostridia</taxon>
        <taxon>Halanaerobiales</taxon>
        <taxon>Halobacteroidaceae</taxon>
        <taxon>Halanaerobacter</taxon>
    </lineage>
</organism>
<proteinExistence type="inferred from homology"/>
<feature type="transmembrane region" description="Helical" evidence="7">
    <location>
        <begin position="77"/>
        <end position="100"/>
    </location>
</feature>
<dbReference type="GO" id="GO:0005886">
    <property type="term" value="C:plasma membrane"/>
    <property type="evidence" value="ECO:0007669"/>
    <property type="project" value="UniProtKB-SubCell"/>
</dbReference>
<sequence length="280" mass="31283">MMSVSDTGTSAKLKKIAVYTVLIISTIVVLFPFFWMVSTALKTRSEILSQSISLLPNDLNWGNFARAWNKTNFGRQFFNSMFMSLSVTFGQIITSAMAGYAFARFEFKGKSVLFAILLATLVVPFQMRAIPVYTIVAKLGWLDSYKALIIPSLANAFGIFLFKQFFSQIPYALEEAALIDGASRWQILWKIMIPLSKPAAVSLFIFTFSAEWNILFKPLVLTRSEAMRTVQLGLTTFQSQFSTNYSLLMAASAFVTLPVLILFLIGQKQFIQGVANTGID</sequence>
<dbReference type="Pfam" id="PF00528">
    <property type="entry name" value="BPD_transp_1"/>
    <property type="match status" value="1"/>
</dbReference>
<evidence type="ECO:0000256" key="2">
    <source>
        <dbReference type="ARBA" id="ARBA00022448"/>
    </source>
</evidence>
<dbReference type="Proteomes" id="UP000774000">
    <property type="component" value="Unassembled WGS sequence"/>
</dbReference>
<protein>
    <submittedName>
        <fullName evidence="9">Multiple sugar transport system permease protein</fullName>
    </submittedName>
</protein>
<feature type="transmembrane region" description="Helical" evidence="7">
    <location>
        <begin position="112"/>
        <end position="136"/>
    </location>
</feature>
<feature type="transmembrane region" description="Helical" evidence="7">
    <location>
        <begin position="187"/>
        <end position="210"/>
    </location>
</feature>
<dbReference type="PROSITE" id="PS50928">
    <property type="entry name" value="ABC_TM1"/>
    <property type="match status" value="1"/>
</dbReference>
<keyword evidence="9" id="KW-0762">Sugar transport</keyword>
<comment type="subcellular location">
    <subcellularLocation>
        <location evidence="1 7">Cell membrane</location>
        <topology evidence="1 7">Multi-pass membrane protein</topology>
    </subcellularLocation>
</comment>
<comment type="caution">
    <text evidence="9">The sequence shown here is derived from an EMBL/GenBank/DDBJ whole genome shotgun (WGS) entry which is preliminary data.</text>
</comment>
<dbReference type="CDD" id="cd06261">
    <property type="entry name" value="TM_PBP2"/>
    <property type="match status" value="1"/>
</dbReference>
<evidence type="ECO:0000313" key="10">
    <source>
        <dbReference type="Proteomes" id="UP000774000"/>
    </source>
</evidence>
<dbReference type="RefSeq" id="WP_239551030.1">
    <property type="nucleotide sequence ID" value="NZ_JAFBDQ010000008.1"/>
</dbReference>
<keyword evidence="6 7" id="KW-0472">Membrane</keyword>
<evidence type="ECO:0000313" key="9">
    <source>
        <dbReference type="EMBL" id="MBM7556958.1"/>
    </source>
</evidence>
<feature type="transmembrane region" description="Helical" evidence="7">
    <location>
        <begin position="148"/>
        <end position="166"/>
    </location>
</feature>
<evidence type="ECO:0000256" key="6">
    <source>
        <dbReference type="ARBA" id="ARBA00023136"/>
    </source>
</evidence>
<evidence type="ECO:0000256" key="4">
    <source>
        <dbReference type="ARBA" id="ARBA00022692"/>
    </source>
</evidence>
<keyword evidence="2 7" id="KW-0813">Transport</keyword>